<accession>A0A3M7S8G3</accession>
<comment type="caution">
    <text evidence="1">The sequence shown here is derived from an EMBL/GenBank/DDBJ whole genome shotgun (WGS) entry which is preliminary data.</text>
</comment>
<dbReference type="AlphaFoldDB" id="A0A3M7S8G3"/>
<organism evidence="1 2">
    <name type="scientific">Brachionus plicatilis</name>
    <name type="common">Marine rotifer</name>
    <name type="synonym">Brachionus muelleri</name>
    <dbReference type="NCBI Taxonomy" id="10195"/>
    <lineage>
        <taxon>Eukaryota</taxon>
        <taxon>Metazoa</taxon>
        <taxon>Spiralia</taxon>
        <taxon>Gnathifera</taxon>
        <taxon>Rotifera</taxon>
        <taxon>Eurotatoria</taxon>
        <taxon>Monogononta</taxon>
        <taxon>Pseudotrocha</taxon>
        <taxon>Ploima</taxon>
        <taxon>Brachionidae</taxon>
        <taxon>Brachionus</taxon>
    </lineage>
</organism>
<dbReference type="EMBL" id="REGN01001877">
    <property type="protein sequence ID" value="RNA31955.1"/>
    <property type="molecule type" value="Genomic_DNA"/>
</dbReference>
<sequence>MQLIITNRKLTPKTSLNSILFSLEIDRERESILTLTILAQGSISIGAKQLRAINPEFADAPRSFEPNILFASFGAFFARISNLSNYTDLQRFLKIFPLIFKRYLIAKNNDILFANLV</sequence>
<keyword evidence="2" id="KW-1185">Reference proteome</keyword>
<name>A0A3M7S8G3_BRAPC</name>
<protein>
    <submittedName>
        <fullName evidence="1">Uncharacterized protein</fullName>
    </submittedName>
</protein>
<reference evidence="1 2" key="1">
    <citation type="journal article" date="2018" name="Sci. Rep.">
        <title>Genomic signatures of local adaptation to the degree of environmental predictability in rotifers.</title>
        <authorList>
            <person name="Franch-Gras L."/>
            <person name="Hahn C."/>
            <person name="Garcia-Roger E.M."/>
            <person name="Carmona M.J."/>
            <person name="Serra M."/>
            <person name="Gomez A."/>
        </authorList>
    </citation>
    <scope>NUCLEOTIDE SEQUENCE [LARGE SCALE GENOMIC DNA]</scope>
    <source>
        <strain evidence="1">HYR1</strain>
    </source>
</reference>
<evidence type="ECO:0000313" key="2">
    <source>
        <dbReference type="Proteomes" id="UP000276133"/>
    </source>
</evidence>
<proteinExistence type="predicted"/>
<evidence type="ECO:0000313" key="1">
    <source>
        <dbReference type="EMBL" id="RNA31955.1"/>
    </source>
</evidence>
<gene>
    <name evidence="1" type="ORF">BpHYR1_011135</name>
</gene>
<dbReference type="Proteomes" id="UP000276133">
    <property type="component" value="Unassembled WGS sequence"/>
</dbReference>